<reference evidence="7 8" key="1">
    <citation type="submission" date="2017-11" db="EMBL/GenBank/DDBJ databases">
        <title>Comparative genomics of Botrytis spp.</title>
        <authorList>
            <person name="Valero-Jimenez C.A."/>
            <person name="Tapia P."/>
            <person name="Veloso J."/>
            <person name="Silva-Moreno E."/>
            <person name="Staats M."/>
            <person name="Valdes J.H."/>
            <person name="Van Kan J.A.L."/>
        </authorList>
    </citation>
    <scope>NUCLEOTIDE SEQUENCE [LARGE SCALE GENOMIC DNA]</scope>
    <source>
        <strain evidence="7 8">MUCL2830</strain>
    </source>
</reference>
<dbReference type="InterPro" id="IPR051799">
    <property type="entry name" value="NADH_flavin_oxidoreductase"/>
</dbReference>
<feature type="domain" description="NADH:flavin oxidoreductase/NADH oxidase N-terminal" evidence="6">
    <location>
        <begin position="213"/>
        <end position="364"/>
    </location>
</feature>
<sequence length="380" mass="41053">MESFKKLFFANPLLFSGVAAAPSSSGALNIAATDARAVNDFAIESSDLNTIDARATSKKKTGATESHELERRVLYAGTNANQVLENEYVDAMQIINNGGKATVADLSGCTALFSYMDKTLRYVVHILCGNEATDAKTAVQAAVGADSVTIGAKDQNHYNAAVNAIRAIIHNFTVNDRSPYDNTKFTDTIGITLTSVIGATTIVEGTGPRICKQSHERFEAFKQLARAAKQHGSLVVGQVGHPGRQKLKILQPGPISASDVQLVMHKLGSFTKPHPLSRNEIHDIICCFVHASVCLQKAGYDGTQLHAAHGYLLDQYFSQTTNKRSDKYGGSLENRARITMEIAQAIRKAIPASGFMVGIKINSVNFQTHEIIPREAKSFA</sequence>
<evidence type="ECO:0000256" key="2">
    <source>
        <dbReference type="ARBA" id="ARBA00022630"/>
    </source>
</evidence>
<evidence type="ECO:0000256" key="3">
    <source>
        <dbReference type="ARBA" id="ARBA00022643"/>
    </source>
</evidence>
<keyword evidence="4" id="KW-0560">Oxidoreductase</keyword>
<evidence type="ECO:0000259" key="6">
    <source>
        <dbReference type="Pfam" id="PF00724"/>
    </source>
</evidence>
<dbReference type="STRING" id="38488.A0A4Y8D3R9"/>
<protein>
    <recommendedName>
        <fullName evidence="6">NADH:flavin oxidoreductase/NADH oxidase N-terminal domain-containing protein</fullName>
    </recommendedName>
</protein>
<dbReference type="EMBL" id="PHWZ01000132">
    <property type="protein sequence ID" value="TEY66788.1"/>
    <property type="molecule type" value="Genomic_DNA"/>
</dbReference>
<evidence type="ECO:0000256" key="5">
    <source>
        <dbReference type="SAM" id="SignalP"/>
    </source>
</evidence>
<dbReference type="AlphaFoldDB" id="A0A4Y8D3R9"/>
<evidence type="ECO:0000256" key="1">
    <source>
        <dbReference type="ARBA" id="ARBA00005979"/>
    </source>
</evidence>
<keyword evidence="5" id="KW-0732">Signal</keyword>
<comment type="similarity">
    <text evidence="1">Belongs to the NADH:flavin oxidoreductase/NADH oxidase family.</text>
</comment>
<dbReference type="InterPro" id="IPR001155">
    <property type="entry name" value="OxRdtase_FMN_N"/>
</dbReference>
<evidence type="ECO:0000256" key="4">
    <source>
        <dbReference type="ARBA" id="ARBA00023002"/>
    </source>
</evidence>
<dbReference type="Gene3D" id="3.20.20.70">
    <property type="entry name" value="Aldolase class I"/>
    <property type="match status" value="1"/>
</dbReference>
<dbReference type="GO" id="GO:0016491">
    <property type="term" value="F:oxidoreductase activity"/>
    <property type="evidence" value="ECO:0007669"/>
    <property type="project" value="UniProtKB-KW"/>
</dbReference>
<gene>
    <name evidence="7" type="ORF">BOTCAL_0132g00210</name>
</gene>
<dbReference type="GO" id="GO:0010181">
    <property type="term" value="F:FMN binding"/>
    <property type="evidence" value="ECO:0007669"/>
    <property type="project" value="InterPro"/>
</dbReference>
<name>A0A4Y8D3R9_9HELO</name>
<dbReference type="Pfam" id="PF00724">
    <property type="entry name" value="Oxidored_FMN"/>
    <property type="match status" value="1"/>
</dbReference>
<dbReference type="InterPro" id="IPR013785">
    <property type="entry name" value="Aldolase_TIM"/>
</dbReference>
<accession>A0A4Y8D3R9</accession>
<keyword evidence="2" id="KW-0285">Flavoprotein</keyword>
<evidence type="ECO:0000313" key="8">
    <source>
        <dbReference type="Proteomes" id="UP000297299"/>
    </source>
</evidence>
<keyword evidence="3" id="KW-0288">FMN</keyword>
<dbReference type="SUPFAM" id="SSF51395">
    <property type="entry name" value="FMN-linked oxidoreductases"/>
    <property type="match status" value="1"/>
</dbReference>
<feature type="chain" id="PRO_5021336314" description="NADH:flavin oxidoreductase/NADH oxidase N-terminal domain-containing protein" evidence="5">
    <location>
        <begin position="21"/>
        <end position="380"/>
    </location>
</feature>
<organism evidence="7 8">
    <name type="scientific">Botryotinia calthae</name>
    <dbReference type="NCBI Taxonomy" id="38488"/>
    <lineage>
        <taxon>Eukaryota</taxon>
        <taxon>Fungi</taxon>
        <taxon>Dikarya</taxon>
        <taxon>Ascomycota</taxon>
        <taxon>Pezizomycotina</taxon>
        <taxon>Leotiomycetes</taxon>
        <taxon>Helotiales</taxon>
        <taxon>Sclerotiniaceae</taxon>
        <taxon>Botryotinia</taxon>
    </lineage>
</organism>
<keyword evidence="8" id="KW-1185">Reference proteome</keyword>
<dbReference type="OrthoDB" id="3499213at2759"/>
<proteinExistence type="inferred from homology"/>
<dbReference type="PANTHER" id="PTHR43656">
    <property type="entry name" value="BINDING OXIDOREDUCTASE, PUTATIVE (AFU_ORTHOLOGUE AFUA_2G08260)-RELATED"/>
    <property type="match status" value="1"/>
</dbReference>
<evidence type="ECO:0000313" key="7">
    <source>
        <dbReference type="EMBL" id="TEY66788.1"/>
    </source>
</evidence>
<comment type="caution">
    <text evidence="7">The sequence shown here is derived from an EMBL/GenBank/DDBJ whole genome shotgun (WGS) entry which is preliminary data.</text>
</comment>
<feature type="signal peptide" evidence="5">
    <location>
        <begin position="1"/>
        <end position="20"/>
    </location>
</feature>
<dbReference type="PANTHER" id="PTHR43656:SF5">
    <property type="entry name" value="NADH:FLAVIN OXIDOREDUCTASE_NADH OXIDASE N-TERMINAL DOMAIN-CONTAINING PROTEIN"/>
    <property type="match status" value="1"/>
</dbReference>
<dbReference type="Proteomes" id="UP000297299">
    <property type="component" value="Unassembled WGS sequence"/>
</dbReference>